<evidence type="ECO:0000313" key="8">
    <source>
        <dbReference type="EMBL" id="QDQ28267.1"/>
    </source>
</evidence>
<proteinExistence type="inferred from homology"/>
<evidence type="ECO:0000313" key="9">
    <source>
        <dbReference type="Proteomes" id="UP000317550"/>
    </source>
</evidence>
<dbReference type="GO" id="GO:0006310">
    <property type="term" value="P:DNA recombination"/>
    <property type="evidence" value="ECO:0007669"/>
    <property type="project" value="UniProtKB-KW"/>
</dbReference>
<name>A0A516SJF0_9NEIS</name>
<dbReference type="OrthoDB" id="7476432at2"/>
<dbReference type="Pfam" id="PF00589">
    <property type="entry name" value="Phage_integrase"/>
    <property type="match status" value="1"/>
</dbReference>
<evidence type="ECO:0000256" key="5">
    <source>
        <dbReference type="PROSITE-ProRule" id="PRU01248"/>
    </source>
</evidence>
<dbReference type="GO" id="GO:0015074">
    <property type="term" value="P:DNA integration"/>
    <property type="evidence" value="ECO:0007669"/>
    <property type="project" value="UniProtKB-KW"/>
</dbReference>
<organism evidence="8 9">
    <name type="scientific">Chitinimonas arctica</name>
    <dbReference type="NCBI Taxonomy" id="2594795"/>
    <lineage>
        <taxon>Bacteria</taxon>
        <taxon>Pseudomonadati</taxon>
        <taxon>Pseudomonadota</taxon>
        <taxon>Betaproteobacteria</taxon>
        <taxon>Neisseriales</taxon>
        <taxon>Chitinibacteraceae</taxon>
        <taxon>Chitinimonas</taxon>
    </lineage>
</organism>
<evidence type="ECO:0000259" key="7">
    <source>
        <dbReference type="PROSITE" id="PS51900"/>
    </source>
</evidence>
<evidence type="ECO:0000256" key="1">
    <source>
        <dbReference type="ARBA" id="ARBA00008857"/>
    </source>
</evidence>
<protein>
    <submittedName>
        <fullName evidence="8">Site-specific integrase</fullName>
    </submittedName>
</protein>
<comment type="similarity">
    <text evidence="1">Belongs to the 'phage' integrase family.</text>
</comment>
<feature type="domain" description="Core-binding (CB)" evidence="7">
    <location>
        <begin position="59"/>
        <end position="134"/>
    </location>
</feature>
<dbReference type="PANTHER" id="PTHR30349">
    <property type="entry name" value="PHAGE INTEGRASE-RELATED"/>
    <property type="match status" value="1"/>
</dbReference>
<dbReference type="InterPro" id="IPR010998">
    <property type="entry name" value="Integrase_recombinase_N"/>
</dbReference>
<dbReference type="PANTHER" id="PTHR30349:SF64">
    <property type="entry name" value="PROPHAGE INTEGRASE INTD-RELATED"/>
    <property type="match status" value="1"/>
</dbReference>
<sequence length="347" mass="40455">MSIYKQKKSGNWHIRFVAPDGTYVRHSARSADEKQAREYHDRLKAELWRVHQIGDRPIRSFDDAAVRWLQEKAHKKSLNDDKIIIRWWRPFFEGMALHAIKSSYIQESIQKHTGKAGTKNKHLAILRAMLRKAEREWDWIERAPAVKLFPVPKGRVRWLTKERVQALIKELPVHQRAYVVFALATGLRQANVLGLRWDRVDLDRRVAWVDGEEFKNGENHGIPLNETAIQVLRSRAGQHETHVFCWRGNPIKQANTKAWRAALKRAGIDNFRWHDLRHVSASWLVQDGTPIYALQEIFGWKSQEMARRYAHLAPQHLAEHAAKLDDMLQHSFSIPEKKATRKGGLSL</sequence>
<dbReference type="InterPro" id="IPR013762">
    <property type="entry name" value="Integrase-like_cat_sf"/>
</dbReference>
<accession>A0A516SJF0</accession>
<dbReference type="SUPFAM" id="SSF56349">
    <property type="entry name" value="DNA breaking-rejoining enzymes"/>
    <property type="match status" value="1"/>
</dbReference>
<reference evidence="9" key="1">
    <citation type="submission" date="2019-07" db="EMBL/GenBank/DDBJ databases">
        <title>Chitinimonas sp. nov., isolated from Ny-Alesund, arctica soil.</title>
        <authorList>
            <person name="Xu Q."/>
            <person name="Peng F."/>
        </authorList>
    </citation>
    <scope>NUCLEOTIDE SEQUENCE [LARGE SCALE GENOMIC DNA]</scope>
    <source>
        <strain evidence="9">R3-44</strain>
    </source>
</reference>
<dbReference type="AlphaFoldDB" id="A0A516SJF0"/>
<dbReference type="EMBL" id="CP041730">
    <property type="protein sequence ID" value="QDQ28267.1"/>
    <property type="molecule type" value="Genomic_DNA"/>
</dbReference>
<dbReference type="InterPro" id="IPR011010">
    <property type="entry name" value="DNA_brk_join_enz"/>
</dbReference>
<dbReference type="Gene3D" id="1.10.443.10">
    <property type="entry name" value="Intergrase catalytic core"/>
    <property type="match status" value="1"/>
</dbReference>
<dbReference type="RefSeq" id="WP_144279654.1">
    <property type="nucleotide sequence ID" value="NZ_CP041730.1"/>
</dbReference>
<evidence type="ECO:0000256" key="2">
    <source>
        <dbReference type="ARBA" id="ARBA00022908"/>
    </source>
</evidence>
<gene>
    <name evidence="8" type="ORF">FNU76_18990</name>
</gene>
<evidence type="ECO:0000256" key="3">
    <source>
        <dbReference type="ARBA" id="ARBA00023125"/>
    </source>
</evidence>
<dbReference type="InterPro" id="IPR002104">
    <property type="entry name" value="Integrase_catalytic"/>
</dbReference>
<keyword evidence="9" id="KW-1185">Reference proteome</keyword>
<dbReference type="InterPro" id="IPR044068">
    <property type="entry name" value="CB"/>
</dbReference>
<evidence type="ECO:0000256" key="4">
    <source>
        <dbReference type="ARBA" id="ARBA00023172"/>
    </source>
</evidence>
<dbReference type="PROSITE" id="PS51898">
    <property type="entry name" value="TYR_RECOMBINASE"/>
    <property type="match status" value="1"/>
</dbReference>
<feature type="domain" description="Tyr recombinase" evidence="6">
    <location>
        <begin position="154"/>
        <end position="322"/>
    </location>
</feature>
<keyword evidence="4" id="KW-0233">DNA recombination</keyword>
<dbReference type="Gene3D" id="1.10.150.130">
    <property type="match status" value="1"/>
</dbReference>
<keyword evidence="3 5" id="KW-0238">DNA-binding</keyword>
<dbReference type="KEGG" id="cari:FNU76_18990"/>
<keyword evidence="2" id="KW-0229">DNA integration</keyword>
<evidence type="ECO:0000259" key="6">
    <source>
        <dbReference type="PROSITE" id="PS51898"/>
    </source>
</evidence>
<dbReference type="InterPro" id="IPR050090">
    <property type="entry name" value="Tyrosine_recombinase_XerCD"/>
</dbReference>
<dbReference type="CDD" id="cd00796">
    <property type="entry name" value="INT_Rci_Hp1_C"/>
    <property type="match status" value="1"/>
</dbReference>
<dbReference type="Proteomes" id="UP000317550">
    <property type="component" value="Chromosome"/>
</dbReference>
<dbReference type="PROSITE" id="PS51900">
    <property type="entry name" value="CB"/>
    <property type="match status" value="1"/>
</dbReference>
<dbReference type="GO" id="GO:0003677">
    <property type="term" value="F:DNA binding"/>
    <property type="evidence" value="ECO:0007669"/>
    <property type="project" value="UniProtKB-UniRule"/>
</dbReference>